<organism evidence="1 2">
    <name type="scientific">Prosthecodimorpha hirschii</name>
    <dbReference type="NCBI Taxonomy" id="665126"/>
    <lineage>
        <taxon>Bacteria</taxon>
        <taxon>Pseudomonadati</taxon>
        <taxon>Pseudomonadota</taxon>
        <taxon>Alphaproteobacteria</taxon>
        <taxon>Hyphomicrobiales</taxon>
        <taxon>Ancalomicrobiaceae</taxon>
        <taxon>Prosthecodimorpha</taxon>
    </lineage>
</organism>
<evidence type="ECO:0000313" key="1">
    <source>
        <dbReference type="EMBL" id="KPL50713.1"/>
    </source>
</evidence>
<dbReference type="EMBL" id="LJYW01000004">
    <property type="protein sequence ID" value="KPL50713.1"/>
    <property type="molecule type" value="Genomic_DNA"/>
</dbReference>
<reference evidence="1 2" key="1">
    <citation type="submission" date="2015-09" db="EMBL/GenBank/DDBJ databases">
        <authorList>
            <consortium name="Swine Surveillance"/>
        </authorList>
    </citation>
    <scope>NUCLEOTIDE SEQUENCE [LARGE SCALE GENOMIC DNA]</scope>
    <source>
        <strain evidence="1 2">16</strain>
    </source>
</reference>
<dbReference type="AlphaFoldDB" id="A0A0N8GE72"/>
<sequence>MSLHLLMITFGDKDELSVHPDHGSAWAALLGFVDDRWSALLGSTEAPDDENARVDAFFALPDAFYLIGEVVASLPAA</sequence>
<accession>A0A0N8GE72</accession>
<dbReference type="RefSeq" id="WP_054362423.1">
    <property type="nucleotide sequence ID" value="NZ_LJYW01000004.1"/>
</dbReference>
<name>A0A0N8GE72_9HYPH</name>
<evidence type="ECO:0000313" key="2">
    <source>
        <dbReference type="Proteomes" id="UP000048984"/>
    </source>
</evidence>
<reference evidence="1 2" key="2">
    <citation type="submission" date="2015-10" db="EMBL/GenBank/DDBJ databases">
        <title>Draft Genome Sequence of Prosthecomicrobium hirschii ATCC 27832.</title>
        <authorList>
            <person name="Daniel J."/>
            <person name="Givan S.A."/>
            <person name="Brun Y.V."/>
            <person name="Brown P.J."/>
        </authorList>
    </citation>
    <scope>NUCLEOTIDE SEQUENCE [LARGE SCALE GENOMIC DNA]</scope>
    <source>
        <strain evidence="1 2">16</strain>
    </source>
</reference>
<protein>
    <submittedName>
        <fullName evidence="1">Uncharacterized protein</fullName>
    </submittedName>
</protein>
<proteinExistence type="predicted"/>
<gene>
    <name evidence="1" type="ORF">ABB55_28270</name>
</gene>
<keyword evidence="2" id="KW-1185">Reference proteome</keyword>
<dbReference type="Proteomes" id="UP000048984">
    <property type="component" value="Unassembled WGS sequence"/>
</dbReference>
<comment type="caution">
    <text evidence="1">The sequence shown here is derived from an EMBL/GenBank/DDBJ whole genome shotgun (WGS) entry which is preliminary data.</text>
</comment>